<accession>A0A3M7BID9</accession>
<dbReference type="EMBL" id="QWIM01000111">
    <property type="protein sequence ID" value="RMY39592.1"/>
    <property type="molecule type" value="Genomic_DNA"/>
</dbReference>
<protein>
    <submittedName>
        <fullName evidence="2">Uncharacterized protein</fullName>
    </submittedName>
</protein>
<sequence>MQEFLMTEWLAKPWLKDDILIPVNQQPNLGTSYAVERPYLVHHFAGASPISILIMLGVYIMELWFGKAIENYRIRAQQDTSDMLQSWFDKKRDELPMPLEEAVGTCLDAQQHDDAVAALLPTIVRVLAETHNAWS</sequence>
<evidence type="ECO:0000313" key="3">
    <source>
        <dbReference type="Proteomes" id="UP000276864"/>
    </source>
</evidence>
<reference evidence="2 3" key="1">
    <citation type="journal article" date="2018" name="BMC Genomics">
        <title>Genomic evidence for intraspecific hybridization in a clonal and extremely halotolerant yeast.</title>
        <authorList>
            <person name="Gostincar C."/>
            <person name="Stajich J.E."/>
            <person name="Zupancic J."/>
            <person name="Zalar P."/>
            <person name="Gunde-Cimerman N."/>
        </authorList>
    </citation>
    <scope>NUCLEOTIDE SEQUENCE [LARGE SCALE GENOMIC DNA]</scope>
    <source>
        <strain evidence="2 3">EXF-6651</strain>
    </source>
</reference>
<feature type="transmembrane region" description="Helical" evidence="1">
    <location>
        <begin position="44"/>
        <end position="65"/>
    </location>
</feature>
<keyword evidence="1" id="KW-0812">Transmembrane</keyword>
<dbReference type="Proteomes" id="UP000276864">
    <property type="component" value="Unassembled WGS sequence"/>
</dbReference>
<keyword evidence="1" id="KW-1133">Transmembrane helix</keyword>
<organism evidence="2 3">
    <name type="scientific">Hortaea werneckii</name>
    <name type="common">Black yeast</name>
    <name type="synonym">Cladosporium werneckii</name>
    <dbReference type="NCBI Taxonomy" id="91943"/>
    <lineage>
        <taxon>Eukaryota</taxon>
        <taxon>Fungi</taxon>
        <taxon>Dikarya</taxon>
        <taxon>Ascomycota</taxon>
        <taxon>Pezizomycotina</taxon>
        <taxon>Dothideomycetes</taxon>
        <taxon>Dothideomycetidae</taxon>
        <taxon>Mycosphaerellales</taxon>
        <taxon>Teratosphaeriaceae</taxon>
        <taxon>Hortaea</taxon>
    </lineage>
</organism>
<proteinExistence type="predicted"/>
<comment type="caution">
    <text evidence="2">The sequence shown here is derived from an EMBL/GenBank/DDBJ whole genome shotgun (WGS) entry which is preliminary data.</text>
</comment>
<evidence type="ECO:0000256" key="1">
    <source>
        <dbReference type="SAM" id="Phobius"/>
    </source>
</evidence>
<keyword evidence="1" id="KW-0472">Membrane</keyword>
<gene>
    <name evidence="2" type="ORF">D0866_01835</name>
</gene>
<name>A0A3M7BID9_HORWE</name>
<dbReference type="AlphaFoldDB" id="A0A3M7BID9"/>
<evidence type="ECO:0000313" key="2">
    <source>
        <dbReference type="EMBL" id="RMY39592.1"/>
    </source>
</evidence>